<evidence type="ECO:0000313" key="3">
    <source>
        <dbReference type="EMBL" id="GEP53019.1"/>
    </source>
</evidence>
<accession>A0A512N207</accession>
<proteinExistence type="predicted"/>
<name>A0A512N207_9HYPH</name>
<feature type="domain" description="Response regulatory" evidence="2">
    <location>
        <begin position="16"/>
        <end position="126"/>
    </location>
</feature>
<dbReference type="GO" id="GO:0000160">
    <property type="term" value="P:phosphorelay signal transduction system"/>
    <property type="evidence" value="ECO:0007669"/>
    <property type="project" value="InterPro"/>
</dbReference>
<gene>
    <name evidence="3" type="ORF">RSO01_01850</name>
</gene>
<evidence type="ECO:0000256" key="1">
    <source>
        <dbReference type="PROSITE-ProRule" id="PRU00169"/>
    </source>
</evidence>
<dbReference type="InterPro" id="IPR001789">
    <property type="entry name" value="Sig_transdc_resp-reg_receiver"/>
</dbReference>
<evidence type="ECO:0000313" key="4">
    <source>
        <dbReference type="Proteomes" id="UP000321058"/>
    </source>
</evidence>
<dbReference type="SMART" id="SM00448">
    <property type="entry name" value="REC"/>
    <property type="match status" value="1"/>
</dbReference>
<protein>
    <submittedName>
        <fullName evidence="3">Response regulator</fullName>
    </submittedName>
</protein>
<dbReference type="AlphaFoldDB" id="A0A512N207"/>
<dbReference type="OrthoDB" id="582170at2"/>
<dbReference type="EMBL" id="BKAJ01000004">
    <property type="protein sequence ID" value="GEP53019.1"/>
    <property type="molecule type" value="Genomic_DNA"/>
</dbReference>
<dbReference type="PROSITE" id="PS50110">
    <property type="entry name" value="RESPONSE_REGULATORY"/>
    <property type="match status" value="1"/>
</dbReference>
<organism evidence="3 4">
    <name type="scientific">Reyranella soli</name>
    <dbReference type="NCBI Taxonomy" id="1230389"/>
    <lineage>
        <taxon>Bacteria</taxon>
        <taxon>Pseudomonadati</taxon>
        <taxon>Pseudomonadota</taxon>
        <taxon>Alphaproteobacteria</taxon>
        <taxon>Hyphomicrobiales</taxon>
        <taxon>Reyranellaceae</taxon>
        <taxon>Reyranella</taxon>
    </lineage>
</organism>
<keyword evidence="1" id="KW-0597">Phosphoprotein</keyword>
<dbReference type="InterPro" id="IPR011006">
    <property type="entry name" value="CheY-like_superfamily"/>
</dbReference>
<evidence type="ECO:0000259" key="2">
    <source>
        <dbReference type="PROSITE" id="PS50110"/>
    </source>
</evidence>
<feature type="modified residue" description="4-aspartylphosphate" evidence="1">
    <location>
        <position position="66"/>
    </location>
</feature>
<dbReference type="RefSeq" id="WP_147145233.1">
    <property type="nucleotide sequence ID" value="NZ_BKAJ01000004.1"/>
</dbReference>
<dbReference type="SUPFAM" id="SSF52172">
    <property type="entry name" value="CheY-like"/>
    <property type="match status" value="1"/>
</dbReference>
<keyword evidence="4" id="KW-1185">Reference proteome</keyword>
<sequence>MSTVPPPSETPLSGRKILIVEDEAPIALNLAAAVQQAGGIVIGPVASVAGAHAVMADNRLDGALLDIRLRNETSFPLADVLAVLNIPFVFVSGLSSALMPYTHRERPLFDKPYEPDEVIAALARLVNDSGTAEPRANDAPA</sequence>
<comment type="caution">
    <text evidence="3">The sequence shown here is derived from an EMBL/GenBank/DDBJ whole genome shotgun (WGS) entry which is preliminary data.</text>
</comment>
<dbReference type="Proteomes" id="UP000321058">
    <property type="component" value="Unassembled WGS sequence"/>
</dbReference>
<reference evidence="3 4" key="1">
    <citation type="submission" date="2019-07" db="EMBL/GenBank/DDBJ databases">
        <title>Whole genome shotgun sequence of Reyranella soli NBRC 108950.</title>
        <authorList>
            <person name="Hosoyama A."/>
            <person name="Uohara A."/>
            <person name="Ohji S."/>
            <person name="Ichikawa N."/>
        </authorList>
    </citation>
    <scope>NUCLEOTIDE SEQUENCE [LARGE SCALE GENOMIC DNA]</scope>
    <source>
        <strain evidence="3 4">NBRC 108950</strain>
    </source>
</reference>
<dbReference type="Gene3D" id="3.40.50.2300">
    <property type="match status" value="1"/>
</dbReference>